<dbReference type="GO" id="GO:0004674">
    <property type="term" value="F:protein serine/threonine kinase activity"/>
    <property type="evidence" value="ECO:0007669"/>
    <property type="project" value="UniProtKB-KW"/>
</dbReference>
<feature type="region of interest" description="Disordered" evidence="7">
    <location>
        <begin position="1"/>
        <end position="37"/>
    </location>
</feature>
<evidence type="ECO:0000256" key="7">
    <source>
        <dbReference type="SAM" id="MobiDB-lite"/>
    </source>
</evidence>
<feature type="coiled-coil region" evidence="6">
    <location>
        <begin position="365"/>
        <end position="392"/>
    </location>
</feature>
<dbReference type="SMART" id="SM00220">
    <property type="entry name" value="S_TKc"/>
    <property type="match status" value="1"/>
</dbReference>
<dbReference type="RefSeq" id="WP_169562768.1">
    <property type="nucleotide sequence ID" value="NZ_JAAXYH010000001.1"/>
</dbReference>
<keyword evidence="2 5" id="KW-0547">Nucleotide-binding</keyword>
<dbReference type="PANTHER" id="PTHR43289:SF6">
    <property type="entry name" value="SERINE_THREONINE-PROTEIN KINASE NEKL-3"/>
    <property type="match status" value="1"/>
</dbReference>
<evidence type="ECO:0000313" key="9">
    <source>
        <dbReference type="EMBL" id="NMH64106.1"/>
    </source>
</evidence>
<feature type="domain" description="Protein kinase" evidence="8">
    <location>
        <begin position="74"/>
        <end position="349"/>
    </location>
</feature>
<evidence type="ECO:0000256" key="5">
    <source>
        <dbReference type="PROSITE-ProRule" id="PRU10141"/>
    </source>
</evidence>
<comment type="caution">
    <text evidence="9">The sequence shown here is derived from an EMBL/GenBank/DDBJ whole genome shotgun (WGS) entry which is preliminary data.</text>
</comment>
<dbReference type="CDD" id="cd14014">
    <property type="entry name" value="STKc_PknB_like"/>
    <property type="match status" value="1"/>
</dbReference>
<name>A0A972FQW6_9GAMM</name>
<keyword evidence="9" id="KW-0723">Serine/threonine-protein kinase</keyword>
<organism evidence="9 10">
    <name type="scientific">Shewanella salipaludis</name>
    <dbReference type="NCBI Taxonomy" id="2723052"/>
    <lineage>
        <taxon>Bacteria</taxon>
        <taxon>Pseudomonadati</taxon>
        <taxon>Pseudomonadota</taxon>
        <taxon>Gammaproteobacteria</taxon>
        <taxon>Alteromonadales</taxon>
        <taxon>Shewanellaceae</taxon>
        <taxon>Shewanella</taxon>
    </lineage>
</organism>
<dbReference type="PROSITE" id="PS00108">
    <property type="entry name" value="PROTEIN_KINASE_ST"/>
    <property type="match status" value="1"/>
</dbReference>
<keyword evidence="3 9" id="KW-0418">Kinase</keyword>
<dbReference type="InterPro" id="IPR008271">
    <property type="entry name" value="Ser/Thr_kinase_AS"/>
</dbReference>
<protein>
    <submittedName>
        <fullName evidence="9">Serine/threonine protein kinase</fullName>
    </submittedName>
</protein>
<dbReference type="InterPro" id="IPR000719">
    <property type="entry name" value="Prot_kinase_dom"/>
</dbReference>
<evidence type="ECO:0000313" key="10">
    <source>
        <dbReference type="Proteomes" id="UP000737113"/>
    </source>
</evidence>
<sequence length="690" mass="76786">MLDTGSVKKPIPADDPAMATETETHQQKSIQQKPIVVEDPDKTRFVKQTPAGSAASSAPAEAISLEGVTIKDRYILETKIGSGGMSDIYRARDLFLEHAGVKENHVAIKVLQQQFVNQPEALQLLLQEAHKTQQLSHPNIVRVFDVDSDQDKYFIVMEYLDGESLDQVIKRYKPKGLTLAATLKLLEQIASALIHAHKVGIVHADLKPANIMVDRAGQVKILDFGVAHRLQLNHDIYAAEQAAHNAPLSGYTPAYASIDLLAGKVPSVADDTFSFACLAYELLTSKHPFDRVPADKAQEQKKQASKPAHLSYPQWLALNKALNFNTSDRNTDINKLLSSLQAKLWKPALLAGIVTVAVLGLSYQIQSQETLVQEVQNEQSQSEQKNRDLMALANASAKDFLAYLPELERHEPIIRAGLLRLQTEKVLGYFERQIDDVITDRQYEYPDYPKIVNLLTQARSLYPDSYFLITLSNDMARSRQTAIDVLRSQLANLLINQKYQPEDEAMDPYKIVQNLHRIDAAYQIKPDRAESDAFAAAFAQASAAQDPVALEQLIDIGNLLFANTEQSQGLIAQGNKLKNAVAAMSAYRQALAKGEAPKFPYAAASLFYQTAFAQLENRLTGSSKADDIDKVYDSLQRYTQLVPADFVPYSQLRKQLADKYLSLGSEQLSARKVKEAARQMRRANELMSNP</sequence>
<dbReference type="PANTHER" id="PTHR43289">
    <property type="entry name" value="MITOGEN-ACTIVATED PROTEIN KINASE KINASE KINASE 20-RELATED"/>
    <property type="match status" value="1"/>
</dbReference>
<dbReference type="GO" id="GO:0005524">
    <property type="term" value="F:ATP binding"/>
    <property type="evidence" value="ECO:0007669"/>
    <property type="project" value="UniProtKB-UniRule"/>
</dbReference>
<dbReference type="InterPro" id="IPR017441">
    <property type="entry name" value="Protein_kinase_ATP_BS"/>
</dbReference>
<dbReference type="PROSITE" id="PS50011">
    <property type="entry name" value="PROTEIN_KINASE_DOM"/>
    <property type="match status" value="1"/>
</dbReference>
<evidence type="ECO:0000256" key="2">
    <source>
        <dbReference type="ARBA" id="ARBA00022741"/>
    </source>
</evidence>
<dbReference type="Gene3D" id="1.10.510.10">
    <property type="entry name" value="Transferase(Phosphotransferase) domain 1"/>
    <property type="match status" value="1"/>
</dbReference>
<accession>A0A972FQW6</accession>
<dbReference type="InterPro" id="IPR011009">
    <property type="entry name" value="Kinase-like_dom_sf"/>
</dbReference>
<evidence type="ECO:0000259" key="8">
    <source>
        <dbReference type="PROSITE" id="PS50011"/>
    </source>
</evidence>
<dbReference type="PROSITE" id="PS00107">
    <property type="entry name" value="PROTEIN_KINASE_ATP"/>
    <property type="match status" value="1"/>
</dbReference>
<evidence type="ECO:0000256" key="3">
    <source>
        <dbReference type="ARBA" id="ARBA00022777"/>
    </source>
</evidence>
<dbReference type="Proteomes" id="UP000737113">
    <property type="component" value="Unassembled WGS sequence"/>
</dbReference>
<reference evidence="9" key="1">
    <citation type="submission" date="2020-04" db="EMBL/GenBank/DDBJ databases">
        <title>Description of Shewanella salipaludis sp. nov., isolated from a salt marsh.</title>
        <authorList>
            <person name="Park S."/>
            <person name="Yoon J.-H."/>
        </authorList>
    </citation>
    <scope>NUCLEOTIDE SEQUENCE</scope>
    <source>
        <strain evidence="9">SHSM-M6</strain>
    </source>
</reference>
<proteinExistence type="predicted"/>
<keyword evidence="1" id="KW-0808">Transferase</keyword>
<dbReference type="SUPFAM" id="SSF56112">
    <property type="entry name" value="Protein kinase-like (PK-like)"/>
    <property type="match status" value="1"/>
</dbReference>
<evidence type="ECO:0000256" key="6">
    <source>
        <dbReference type="SAM" id="Coils"/>
    </source>
</evidence>
<dbReference type="AlphaFoldDB" id="A0A972FQW6"/>
<feature type="binding site" evidence="5">
    <location>
        <position position="109"/>
    </location>
    <ligand>
        <name>ATP</name>
        <dbReference type="ChEBI" id="CHEBI:30616"/>
    </ligand>
</feature>
<evidence type="ECO:0000256" key="4">
    <source>
        <dbReference type="ARBA" id="ARBA00022840"/>
    </source>
</evidence>
<keyword evidence="6" id="KW-0175">Coiled coil</keyword>
<dbReference type="EMBL" id="JAAXYH010000001">
    <property type="protein sequence ID" value="NMH64106.1"/>
    <property type="molecule type" value="Genomic_DNA"/>
</dbReference>
<evidence type="ECO:0000256" key="1">
    <source>
        <dbReference type="ARBA" id="ARBA00022679"/>
    </source>
</evidence>
<dbReference type="Gene3D" id="3.30.200.20">
    <property type="entry name" value="Phosphorylase Kinase, domain 1"/>
    <property type="match status" value="1"/>
</dbReference>
<dbReference type="Pfam" id="PF00069">
    <property type="entry name" value="Pkinase"/>
    <property type="match status" value="1"/>
</dbReference>
<gene>
    <name evidence="9" type="ORF">HC757_02805</name>
</gene>
<keyword evidence="4 5" id="KW-0067">ATP-binding</keyword>
<keyword evidence="10" id="KW-1185">Reference proteome</keyword>